<accession>D9SSX2</accession>
<dbReference type="PANTHER" id="PTHR11101:SF80">
    <property type="entry name" value="PHOSPHATE TRANSPORTER"/>
    <property type="match status" value="1"/>
</dbReference>
<dbReference type="AlphaFoldDB" id="D9SSX2"/>
<dbReference type="GO" id="GO:0035435">
    <property type="term" value="P:phosphate ion transmembrane transport"/>
    <property type="evidence" value="ECO:0007669"/>
    <property type="project" value="TreeGrafter"/>
</dbReference>
<feature type="transmembrane region" description="Helical" evidence="6">
    <location>
        <begin position="106"/>
        <end position="124"/>
    </location>
</feature>
<dbReference type="eggNOG" id="COG0306">
    <property type="taxonomic scope" value="Bacteria"/>
</dbReference>
<keyword evidence="3 6" id="KW-0812">Transmembrane</keyword>
<feature type="transmembrane region" description="Helical" evidence="6">
    <location>
        <begin position="307"/>
        <end position="329"/>
    </location>
</feature>
<evidence type="ECO:0000256" key="6">
    <source>
        <dbReference type="SAM" id="Phobius"/>
    </source>
</evidence>
<name>D9SSX2_CLOC7</name>
<evidence type="ECO:0000313" key="7">
    <source>
        <dbReference type="EMBL" id="ADL52634.1"/>
    </source>
</evidence>
<protein>
    <submittedName>
        <fullName evidence="7">Phosphate transporter</fullName>
    </submittedName>
</protein>
<dbReference type="GO" id="GO:0005315">
    <property type="term" value="F:phosphate transmembrane transporter activity"/>
    <property type="evidence" value="ECO:0007669"/>
    <property type="project" value="InterPro"/>
</dbReference>
<dbReference type="HOGENOM" id="CLU_015355_1_1_9"/>
<keyword evidence="5 6" id="KW-0472">Membrane</keyword>
<sequence length="333" mass="35522">MHSTLVITILIVAFTLIFDFINGFHDTATAVATTISTKALTPKRAILICSIFNFVGAFLGTSVAKTVGSKIVSYASIPQWVILCVLISAIAWNLITWYFGIPSSSSHAIIGALVGGGIAYTLSFNTVNWDELFRTVILWLFLSPVIGFGVGYVFMFILNKLLSPFKISIVNRLFLKLQIFAAAFMSLNHGTNDAQKSMGIITMALVSGGFISGGFTVPTWVIFCCALAMALGTSLGGKRIIKTMGNGVAKLTPVSGFTAQTGAACVILAATSFHAPVSTTHIMTTTIMGVGASKRFKSVKWGVAKSIVWAWVLTIPITASISGLLIMLVKLFI</sequence>
<dbReference type="GO" id="GO:0016020">
    <property type="term" value="C:membrane"/>
    <property type="evidence" value="ECO:0007669"/>
    <property type="project" value="UniProtKB-SubCell"/>
</dbReference>
<evidence type="ECO:0000256" key="2">
    <source>
        <dbReference type="ARBA" id="ARBA00022448"/>
    </source>
</evidence>
<evidence type="ECO:0000256" key="4">
    <source>
        <dbReference type="ARBA" id="ARBA00022989"/>
    </source>
</evidence>
<dbReference type="Pfam" id="PF01384">
    <property type="entry name" value="PHO4"/>
    <property type="match status" value="1"/>
</dbReference>
<organism evidence="7 8">
    <name type="scientific">Clostridium cellulovorans (strain ATCC 35296 / DSM 3052 / OCM 3 / 743B)</name>
    <dbReference type="NCBI Taxonomy" id="573061"/>
    <lineage>
        <taxon>Bacteria</taxon>
        <taxon>Bacillati</taxon>
        <taxon>Bacillota</taxon>
        <taxon>Clostridia</taxon>
        <taxon>Eubacteriales</taxon>
        <taxon>Clostridiaceae</taxon>
        <taxon>Clostridium</taxon>
    </lineage>
</organism>
<keyword evidence="8" id="KW-1185">Reference proteome</keyword>
<dbReference type="EMBL" id="CP002160">
    <property type="protein sequence ID" value="ADL52634.1"/>
    <property type="molecule type" value="Genomic_DNA"/>
</dbReference>
<gene>
    <name evidence="7" type="ordered locus">Clocel_2941</name>
</gene>
<evidence type="ECO:0000256" key="5">
    <source>
        <dbReference type="ARBA" id="ARBA00023136"/>
    </source>
</evidence>
<proteinExistence type="predicted"/>
<reference evidence="7 8" key="1">
    <citation type="submission" date="2010-08" db="EMBL/GenBank/DDBJ databases">
        <title>Complete sequence of Clostridium cellulovorans 743B.</title>
        <authorList>
            <consortium name="US DOE Joint Genome Institute"/>
            <person name="Lucas S."/>
            <person name="Copeland A."/>
            <person name="Lapidus A."/>
            <person name="Cheng J.-F."/>
            <person name="Bruce D."/>
            <person name="Goodwin L."/>
            <person name="Pitluck S."/>
            <person name="Chertkov O."/>
            <person name="Detter J.C."/>
            <person name="Han C."/>
            <person name="Tapia R."/>
            <person name="Land M."/>
            <person name="Hauser L."/>
            <person name="Chang Y.-J."/>
            <person name="Jeffries C."/>
            <person name="Kyrpides N."/>
            <person name="Ivanova N."/>
            <person name="Mikhailova N."/>
            <person name="Hemme C.L."/>
            <person name="Woyke T."/>
        </authorList>
    </citation>
    <scope>NUCLEOTIDE SEQUENCE [LARGE SCALE GENOMIC DNA]</scope>
    <source>
        <strain evidence="8">ATCC 35296 / DSM 3052 / OCM 3 / 743B</strain>
    </source>
</reference>
<dbReference type="InterPro" id="IPR001204">
    <property type="entry name" value="Phos_transporter"/>
</dbReference>
<dbReference type="PANTHER" id="PTHR11101">
    <property type="entry name" value="PHOSPHATE TRANSPORTER"/>
    <property type="match status" value="1"/>
</dbReference>
<dbReference type="KEGG" id="ccb:Clocel_2941"/>
<evidence type="ECO:0000256" key="1">
    <source>
        <dbReference type="ARBA" id="ARBA00004141"/>
    </source>
</evidence>
<evidence type="ECO:0000256" key="3">
    <source>
        <dbReference type="ARBA" id="ARBA00022692"/>
    </source>
</evidence>
<feature type="transmembrane region" description="Helical" evidence="6">
    <location>
        <begin position="199"/>
        <end position="232"/>
    </location>
</feature>
<feature type="transmembrane region" description="Helical" evidence="6">
    <location>
        <begin position="45"/>
        <end position="65"/>
    </location>
</feature>
<keyword evidence="2" id="KW-0813">Transport</keyword>
<feature type="transmembrane region" description="Helical" evidence="6">
    <location>
        <begin position="6"/>
        <end position="24"/>
    </location>
</feature>
<keyword evidence="4 6" id="KW-1133">Transmembrane helix</keyword>
<feature type="transmembrane region" description="Helical" evidence="6">
    <location>
        <begin position="136"/>
        <end position="157"/>
    </location>
</feature>
<dbReference type="STRING" id="573061.Clocel_2941"/>
<evidence type="ECO:0000313" key="8">
    <source>
        <dbReference type="Proteomes" id="UP000002730"/>
    </source>
</evidence>
<dbReference type="Proteomes" id="UP000002730">
    <property type="component" value="Chromosome"/>
</dbReference>
<comment type="subcellular location">
    <subcellularLocation>
        <location evidence="1">Membrane</location>
        <topology evidence="1">Multi-pass membrane protein</topology>
    </subcellularLocation>
</comment>
<dbReference type="OrthoDB" id="9779554at2"/>
<dbReference type="RefSeq" id="WP_010075729.1">
    <property type="nucleotide sequence ID" value="NC_014393.1"/>
</dbReference>
<feature type="transmembrane region" description="Helical" evidence="6">
    <location>
        <begin position="169"/>
        <end position="187"/>
    </location>
</feature>
<feature type="transmembrane region" description="Helical" evidence="6">
    <location>
        <begin position="77"/>
        <end position="99"/>
    </location>
</feature>